<feature type="non-terminal residue" evidence="2">
    <location>
        <position position="1"/>
    </location>
</feature>
<name>F3FXQ4_PSESX</name>
<evidence type="ECO:0000313" key="2">
    <source>
        <dbReference type="EMBL" id="EGH34996.1"/>
    </source>
</evidence>
<evidence type="ECO:0000313" key="3">
    <source>
        <dbReference type="Proteomes" id="UP000004471"/>
    </source>
</evidence>
<feature type="non-terminal residue" evidence="2">
    <location>
        <position position="63"/>
    </location>
</feature>
<dbReference type="InterPro" id="IPR045851">
    <property type="entry name" value="AMP-bd_C_sf"/>
</dbReference>
<gene>
    <name evidence="2" type="ORF">PSYJA_40842</name>
</gene>
<dbReference type="Gene3D" id="3.30.300.30">
    <property type="match status" value="1"/>
</dbReference>
<dbReference type="Proteomes" id="UP000004471">
    <property type="component" value="Unassembled WGS sequence"/>
</dbReference>
<proteinExistence type="predicted"/>
<organism evidence="2 3">
    <name type="scientific">Pseudomonas syringae pv. japonica str. M301072</name>
    <dbReference type="NCBI Taxonomy" id="629262"/>
    <lineage>
        <taxon>Bacteria</taxon>
        <taxon>Pseudomonadati</taxon>
        <taxon>Pseudomonadota</taxon>
        <taxon>Gammaproteobacteria</taxon>
        <taxon>Pseudomonadales</taxon>
        <taxon>Pseudomonadaceae</taxon>
        <taxon>Pseudomonas</taxon>
        <taxon>Pseudomonas syringae</taxon>
    </lineage>
</organism>
<dbReference type="EMBL" id="AEAH01003127">
    <property type="protein sequence ID" value="EGH34996.1"/>
    <property type="molecule type" value="Genomic_DNA"/>
</dbReference>
<dbReference type="InterPro" id="IPR025110">
    <property type="entry name" value="AMP-bd_C"/>
</dbReference>
<sequence>IETRLLEHEAVREAIVLALDTPSGKQLAGYLVSDVAGQGDEHQAQLRESLKSHLKTQLPDYMV</sequence>
<comment type="caution">
    <text evidence="2">The sequence shown here is derived from an EMBL/GenBank/DDBJ whole genome shotgun (WGS) entry which is preliminary data.</text>
</comment>
<accession>F3FXQ4</accession>
<feature type="domain" description="AMP-binding enzyme C-terminal" evidence="1">
    <location>
        <begin position="1"/>
        <end position="63"/>
    </location>
</feature>
<dbReference type="SUPFAM" id="SSF56801">
    <property type="entry name" value="Acetyl-CoA synthetase-like"/>
    <property type="match status" value="1"/>
</dbReference>
<protein>
    <submittedName>
        <fullName evidence="2">Peptide synthase</fullName>
    </submittedName>
</protein>
<evidence type="ECO:0000259" key="1">
    <source>
        <dbReference type="Pfam" id="PF13193"/>
    </source>
</evidence>
<dbReference type="AlphaFoldDB" id="F3FXQ4"/>
<reference evidence="2 3" key="1">
    <citation type="journal article" date="2011" name="PLoS Pathog.">
        <title>Dynamic evolution of pathogenicity revealed by sequencing and comparative genomics of 19 Pseudomonas syringae isolates.</title>
        <authorList>
            <person name="Baltrus D.A."/>
            <person name="Nishimura M.T."/>
            <person name="Romanchuk A."/>
            <person name="Chang J.H."/>
            <person name="Mukhtar M.S."/>
            <person name="Cherkis K."/>
            <person name="Roach J."/>
            <person name="Grant S.R."/>
            <person name="Jones C.D."/>
            <person name="Dangl J.L."/>
        </authorList>
    </citation>
    <scope>NUCLEOTIDE SEQUENCE [LARGE SCALE GENOMIC DNA]</scope>
    <source>
        <strain evidence="3">M301072PT</strain>
    </source>
</reference>
<dbReference type="Pfam" id="PF13193">
    <property type="entry name" value="AMP-binding_C"/>
    <property type="match status" value="1"/>
</dbReference>